<evidence type="ECO:0000313" key="2">
    <source>
        <dbReference type="Proteomes" id="UP000198539"/>
    </source>
</evidence>
<protein>
    <recommendedName>
        <fullName evidence="3">IclR helix-turn-helix domain-containing protein</fullName>
    </recommendedName>
</protein>
<organism evidence="1 2">
    <name type="scientific">Roseicitreum antarcticum</name>
    <dbReference type="NCBI Taxonomy" id="564137"/>
    <lineage>
        <taxon>Bacteria</taxon>
        <taxon>Pseudomonadati</taxon>
        <taxon>Pseudomonadota</taxon>
        <taxon>Alphaproteobacteria</taxon>
        <taxon>Rhodobacterales</taxon>
        <taxon>Paracoccaceae</taxon>
        <taxon>Roseicitreum</taxon>
    </lineage>
</organism>
<evidence type="ECO:0000313" key="1">
    <source>
        <dbReference type="EMBL" id="SDW97060.1"/>
    </source>
</evidence>
<gene>
    <name evidence="1" type="ORF">SAMN04488238_104331</name>
</gene>
<dbReference type="Proteomes" id="UP000198539">
    <property type="component" value="Unassembled WGS sequence"/>
</dbReference>
<name>A0A1H2XW81_9RHOB</name>
<proteinExistence type="predicted"/>
<sequence>MGMERDLGLDVLNPVERDIICALAEIAEGCKTAVRTEQLCAHELLSAVPASSLHRALRGLLTRGWISHPEGRKAGLFMLVR</sequence>
<dbReference type="EMBL" id="FNOM01000004">
    <property type="protein sequence ID" value="SDW97060.1"/>
    <property type="molecule type" value="Genomic_DNA"/>
</dbReference>
<evidence type="ECO:0008006" key="3">
    <source>
        <dbReference type="Google" id="ProtNLM"/>
    </source>
</evidence>
<keyword evidence="2" id="KW-1185">Reference proteome</keyword>
<reference evidence="1 2" key="1">
    <citation type="submission" date="2016-10" db="EMBL/GenBank/DDBJ databases">
        <authorList>
            <person name="de Groot N.N."/>
        </authorList>
    </citation>
    <scope>NUCLEOTIDE SEQUENCE [LARGE SCALE GENOMIC DNA]</scope>
    <source>
        <strain evidence="1 2">CGMCC 1.8894</strain>
    </source>
</reference>
<dbReference type="AlphaFoldDB" id="A0A1H2XW81"/>
<accession>A0A1H2XW81</accession>
<dbReference type="STRING" id="564137.SAMN04488238_104331"/>